<dbReference type="Proteomes" id="UP001608902">
    <property type="component" value="Unassembled WGS sequence"/>
</dbReference>
<keyword evidence="1" id="KW-1133">Transmembrane helix</keyword>
<dbReference type="AlphaFoldDB" id="A0ABD6EYV3"/>
<proteinExistence type="predicted"/>
<reference evidence="2 3" key="1">
    <citation type="submission" date="2024-08" db="EMBL/GenBank/DDBJ databases">
        <title>Gnathostoma spinigerum genome.</title>
        <authorList>
            <person name="Gonzalez-Bertolin B."/>
            <person name="Monzon S."/>
            <person name="Zaballos A."/>
            <person name="Jimenez P."/>
            <person name="Dekumyoy P."/>
            <person name="Varona S."/>
            <person name="Cuesta I."/>
            <person name="Sumanam S."/>
            <person name="Adisakwattana P."/>
            <person name="Gasser R.B."/>
            <person name="Hernandez-Gonzalez A."/>
            <person name="Young N.D."/>
            <person name="Perteguer M.J."/>
        </authorList>
    </citation>
    <scope>NUCLEOTIDE SEQUENCE [LARGE SCALE GENOMIC DNA]</scope>
    <source>
        <strain evidence="2">AL3</strain>
        <tissue evidence="2">Liver</tissue>
    </source>
</reference>
<protein>
    <submittedName>
        <fullName evidence="2">Uncharacterized protein</fullName>
    </submittedName>
</protein>
<organism evidence="2 3">
    <name type="scientific">Gnathostoma spinigerum</name>
    <dbReference type="NCBI Taxonomy" id="75299"/>
    <lineage>
        <taxon>Eukaryota</taxon>
        <taxon>Metazoa</taxon>
        <taxon>Ecdysozoa</taxon>
        <taxon>Nematoda</taxon>
        <taxon>Chromadorea</taxon>
        <taxon>Rhabditida</taxon>
        <taxon>Spirurina</taxon>
        <taxon>Gnathostomatomorpha</taxon>
        <taxon>Gnathostomatoidea</taxon>
        <taxon>Gnathostomatidae</taxon>
        <taxon>Gnathostoma</taxon>
    </lineage>
</organism>
<sequence>MDLKLSVSLRFENNQEFLINKHGKFFPNSEEVRGGILVLTSFPIRILASMILKITLILVTTVIAFNTVVYLPQAHVEGDLCFMYCPAENFLKCRKVIDYGSRQYKLECQSKEVAEKTDCVSRIMHTDAMIDDANQIE</sequence>
<keyword evidence="1" id="KW-0472">Membrane</keyword>
<evidence type="ECO:0000313" key="3">
    <source>
        <dbReference type="Proteomes" id="UP001608902"/>
    </source>
</evidence>
<evidence type="ECO:0000313" key="2">
    <source>
        <dbReference type="EMBL" id="MFH4982258.1"/>
    </source>
</evidence>
<comment type="caution">
    <text evidence="2">The sequence shown here is derived from an EMBL/GenBank/DDBJ whole genome shotgun (WGS) entry which is preliminary data.</text>
</comment>
<accession>A0ABD6EYV3</accession>
<feature type="transmembrane region" description="Helical" evidence="1">
    <location>
        <begin position="50"/>
        <end position="71"/>
    </location>
</feature>
<name>A0ABD6EYV3_9BILA</name>
<dbReference type="EMBL" id="JBGFUD010008865">
    <property type="protein sequence ID" value="MFH4982258.1"/>
    <property type="molecule type" value="Genomic_DNA"/>
</dbReference>
<evidence type="ECO:0000256" key="1">
    <source>
        <dbReference type="SAM" id="Phobius"/>
    </source>
</evidence>
<keyword evidence="1" id="KW-0812">Transmembrane</keyword>
<gene>
    <name evidence="2" type="ORF">AB6A40_008967</name>
</gene>
<keyword evidence="3" id="KW-1185">Reference proteome</keyword>